<dbReference type="GO" id="GO:0009055">
    <property type="term" value="F:electron transfer activity"/>
    <property type="evidence" value="ECO:0007669"/>
    <property type="project" value="InterPro"/>
</dbReference>
<reference evidence="6 7" key="1">
    <citation type="submission" date="2012-05" db="EMBL/GenBank/DDBJ databases">
        <title>Recombination and specialization in a pathogen metapopulation.</title>
        <authorList>
            <person name="Gardiner A."/>
            <person name="Kemen E."/>
            <person name="Schultz-Larsen T."/>
            <person name="MacLean D."/>
            <person name="Van Oosterhout C."/>
            <person name="Jones J.D.G."/>
        </authorList>
    </citation>
    <scope>NUCLEOTIDE SEQUENCE [LARGE SCALE GENOMIC DNA]</scope>
    <source>
        <strain evidence="6 7">Ac Nc2</strain>
    </source>
</reference>
<evidence type="ECO:0000313" key="6">
    <source>
        <dbReference type="EMBL" id="CCI50416.1"/>
    </source>
</evidence>
<dbReference type="InterPro" id="IPR014729">
    <property type="entry name" value="Rossmann-like_a/b/a_fold"/>
</dbReference>
<dbReference type="InParanoid" id="A0A024GUZ8"/>
<comment type="subcellular location">
    <subcellularLocation>
        <location evidence="1">Mitochondrion matrix</location>
    </subcellularLocation>
</comment>
<dbReference type="Pfam" id="PF01012">
    <property type="entry name" value="ETF"/>
    <property type="match status" value="1"/>
</dbReference>
<dbReference type="Gene3D" id="3.40.50.620">
    <property type="entry name" value="HUPs"/>
    <property type="match status" value="1"/>
</dbReference>
<keyword evidence="4" id="KW-0249">Electron transport</keyword>
<organism evidence="6 7">
    <name type="scientific">Albugo candida</name>
    <dbReference type="NCBI Taxonomy" id="65357"/>
    <lineage>
        <taxon>Eukaryota</taxon>
        <taxon>Sar</taxon>
        <taxon>Stramenopiles</taxon>
        <taxon>Oomycota</taxon>
        <taxon>Peronosporomycetes</taxon>
        <taxon>Albuginales</taxon>
        <taxon>Albuginaceae</taxon>
        <taxon>Albugo</taxon>
    </lineage>
</organism>
<evidence type="ECO:0000259" key="5">
    <source>
        <dbReference type="Pfam" id="PF01012"/>
    </source>
</evidence>
<dbReference type="Proteomes" id="UP000053237">
    <property type="component" value="Unassembled WGS sequence"/>
</dbReference>
<dbReference type="SUPFAM" id="SSF52402">
    <property type="entry name" value="Adenine nucleotide alpha hydrolases-like"/>
    <property type="match status" value="1"/>
</dbReference>
<comment type="caution">
    <text evidence="6">The sequence shown here is derived from an EMBL/GenBank/DDBJ whole genome shotgun (WGS) entry which is preliminary data.</text>
</comment>
<dbReference type="PANTHER" id="PTHR21294">
    <property type="entry name" value="ELECTRON TRANSFER FLAVOPROTEIN BETA-SUBUNIT"/>
    <property type="match status" value="1"/>
</dbReference>
<sequence>MNDYTGTRSMKEVKEWQLRRHHAWNSDDGALEMTTTVFDLNEARMNVLEKVSWPIPALDWSQATFASKVEFKEELKDHFLVTRETDAGVQVLKLSLPSVVTTDLRLNEPRYATLPNIMKAKKKKIEAIAADTLNVDLTPRIKVLQVEEPATRKAGIKLGSIDELIDKLKNEVGVL</sequence>
<evidence type="ECO:0000256" key="3">
    <source>
        <dbReference type="ARBA" id="ARBA00022448"/>
    </source>
</evidence>
<dbReference type="EMBL" id="CAIX01000489">
    <property type="protein sequence ID" value="CCI50416.1"/>
    <property type="molecule type" value="Genomic_DNA"/>
</dbReference>
<feature type="domain" description="Electron transfer flavoprotein alpha/beta-subunit N-terminal" evidence="5">
    <location>
        <begin position="58"/>
        <end position="131"/>
    </location>
</feature>
<dbReference type="STRING" id="65357.A0A024GUZ8"/>
<dbReference type="GO" id="GO:0005759">
    <property type="term" value="C:mitochondrial matrix"/>
    <property type="evidence" value="ECO:0007669"/>
    <property type="project" value="UniProtKB-SubCell"/>
</dbReference>
<dbReference type="AlphaFoldDB" id="A0A024GUZ8"/>
<keyword evidence="7" id="KW-1185">Reference proteome</keyword>
<evidence type="ECO:0000313" key="7">
    <source>
        <dbReference type="Proteomes" id="UP000053237"/>
    </source>
</evidence>
<dbReference type="InterPro" id="IPR012255">
    <property type="entry name" value="ETF_b"/>
</dbReference>
<dbReference type="OrthoDB" id="276685at2759"/>
<accession>A0A024GUZ8</accession>
<comment type="similarity">
    <text evidence="2">Belongs to the ETF beta-subunit/FixA family.</text>
</comment>
<dbReference type="PANTHER" id="PTHR21294:SF8">
    <property type="entry name" value="ELECTRON TRANSFER FLAVOPROTEIN SUBUNIT BETA"/>
    <property type="match status" value="1"/>
</dbReference>
<evidence type="ECO:0000256" key="4">
    <source>
        <dbReference type="ARBA" id="ARBA00022982"/>
    </source>
</evidence>
<gene>
    <name evidence="6" type="ORF">BN9_121450</name>
</gene>
<evidence type="ECO:0000256" key="2">
    <source>
        <dbReference type="ARBA" id="ARBA00007557"/>
    </source>
</evidence>
<name>A0A024GUZ8_9STRA</name>
<protein>
    <recommendedName>
        <fullName evidence="5">Electron transfer flavoprotein alpha/beta-subunit N-terminal domain-containing protein</fullName>
    </recommendedName>
</protein>
<dbReference type="InterPro" id="IPR014730">
    <property type="entry name" value="ETF_a/b_N"/>
</dbReference>
<proteinExistence type="inferred from homology"/>
<evidence type="ECO:0000256" key="1">
    <source>
        <dbReference type="ARBA" id="ARBA00004305"/>
    </source>
</evidence>
<keyword evidence="3" id="KW-0813">Transport</keyword>